<sequence>MGEKGLGYYDLARKLETCRVWRSWLGDSSYASFVHSLDSPSKWEAFMRVDDSKSRAQIHLQLRVRALLFDKASVSLFLRSNPSSSSSSSLASSSVAFSKLNPTYLRLHGDDVYFTLENSVQDGVQHRDGGVSSTSASSKVLDSSISLTSVSNCFPKFFFFVFNCTGENT</sequence>
<evidence type="ECO:0000313" key="1">
    <source>
        <dbReference type="EMBL" id="KAG6700985.1"/>
    </source>
</evidence>
<proteinExistence type="predicted"/>
<name>A0A922JB11_CARIL</name>
<dbReference type="EMBL" id="CM031832">
    <property type="protein sequence ID" value="KAG6700985.1"/>
    <property type="molecule type" value="Genomic_DNA"/>
</dbReference>
<gene>
    <name evidence="1" type="ORF">I3842_08G141100</name>
</gene>
<dbReference type="Proteomes" id="UP000811246">
    <property type="component" value="Chromosome 8"/>
</dbReference>
<organism evidence="1 2">
    <name type="scientific">Carya illinoinensis</name>
    <name type="common">Pecan</name>
    <dbReference type="NCBI Taxonomy" id="32201"/>
    <lineage>
        <taxon>Eukaryota</taxon>
        <taxon>Viridiplantae</taxon>
        <taxon>Streptophyta</taxon>
        <taxon>Embryophyta</taxon>
        <taxon>Tracheophyta</taxon>
        <taxon>Spermatophyta</taxon>
        <taxon>Magnoliopsida</taxon>
        <taxon>eudicotyledons</taxon>
        <taxon>Gunneridae</taxon>
        <taxon>Pentapetalae</taxon>
        <taxon>rosids</taxon>
        <taxon>fabids</taxon>
        <taxon>Fagales</taxon>
        <taxon>Juglandaceae</taxon>
        <taxon>Carya</taxon>
    </lineage>
</organism>
<dbReference type="PANTHER" id="PTHR37604">
    <property type="entry name" value="TRANSCRIPTION INITIATION FACTOR TFIID SUBUNIT"/>
    <property type="match status" value="1"/>
</dbReference>
<protein>
    <submittedName>
        <fullName evidence="1">Uncharacterized protein</fullName>
    </submittedName>
</protein>
<comment type="caution">
    <text evidence="1">The sequence shown here is derived from an EMBL/GenBank/DDBJ whole genome shotgun (WGS) entry which is preliminary data.</text>
</comment>
<dbReference type="AlphaFoldDB" id="A0A922JB11"/>
<dbReference type="PANTHER" id="PTHR37604:SF1">
    <property type="entry name" value="TRANSCRIPTION INITIATION FACTOR TFIID SUBUNIT"/>
    <property type="match status" value="1"/>
</dbReference>
<accession>A0A922JB11</accession>
<reference evidence="1" key="1">
    <citation type="submission" date="2021-01" db="EMBL/GenBank/DDBJ databases">
        <authorList>
            <person name="Lovell J.T."/>
            <person name="Bentley N."/>
            <person name="Bhattarai G."/>
            <person name="Jenkins J.W."/>
            <person name="Sreedasyam A."/>
            <person name="Alarcon Y."/>
            <person name="Bock C."/>
            <person name="Boston L."/>
            <person name="Carlson J."/>
            <person name="Cervantes K."/>
            <person name="Clermont K."/>
            <person name="Krom N."/>
            <person name="Kubenka K."/>
            <person name="Mamidi S."/>
            <person name="Mattison C."/>
            <person name="Monteros M."/>
            <person name="Pisani C."/>
            <person name="Plott C."/>
            <person name="Rajasekar S."/>
            <person name="Rhein H.S."/>
            <person name="Rohla C."/>
            <person name="Song M."/>
            <person name="Hilaire R.S."/>
            <person name="Shu S."/>
            <person name="Wells L."/>
            <person name="Wang X."/>
            <person name="Webber J."/>
            <person name="Heerema R.J."/>
            <person name="Klein P."/>
            <person name="Conner P."/>
            <person name="Grauke L."/>
            <person name="Grimwood J."/>
            <person name="Schmutz J."/>
            <person name="Randall J.J."/>
        </authorList>
    </citation>
    <scope>NUCLEOTIDE SEQUENCE</scope>
    <source>
        <tissue evidence="1">Leaf</tissue>
    </source>
</reference>
<evidence type="ECO:0000313" key="2">
    <source>
        <dbReference type="Proteomes" id="UP000811246"/>
    </source>
</evidence>